<keyword evidence="1" id="KW-0732">Signal</keyword>
<dbReference type="Proteomes" id="UP000470470">
    <property type="component" value="Unassembled WGS sequence"/>
</dbReference>
<accession>A0A7K3WE68</accession>
<gene>
    <name evidence="2" type="ORF">G1H19_07395</name>
</gene>
<dbReference type="InterPro" id="IPR006311">
    <property type="entry name" value="TAT_signal"/>
</dbReference>
<evidence type="ECO:0000256" key="1">
    <source>
        <dbReference type="SAM" id="SignalP"/>
    </source>
</evidence>
<comment type="caution">
    <text evidence="2">The sequence shown here is derived from an EMBL/GenBank/DDBJ whole genome shotgun (WGS) entry which is preliminary data.</text>
</comment>
<proteinExistence type="predicted"/>
<evidence type="ECO:0000313" key="2">
    <source>
        <dbReference type="EMBL" id="NEL53823.1"/>
    </source>
</evidence>
<sequence length="371" mass="37497">MTAGTRRPRRSAPAAVAAVAALLLAGCSTAEPAAPAAAPDDCSWPDTSTPVQDGYGLAVSGVGPTELRAYRAATGELVGRCRFERAVSADPPLIDAAGQPVDPGRAGRLPRPPVAGPVVDLLPDNTRDPQGAPLQGGVRQLDGGRRVALGFTGWAVTTTIADRLLLARVPESRDGVAAAEASTDPADWCVLPEVTAPLTDCVAVPGATVPGTATVTPAGDVRWVPEQGVPAVVGAVPGSLAGDGADFTAGFVPETGPVLPGTLDGRALVGWDVGDGLTAPPEVRWSVRSDGAEHRSPTRAGELVDTFSGAQLSADGRTLTLIAVADAGGRECGLLRHRDDGSLPVLLGLSTRDRGVCPSLVAWPEADGAAA</sequence>
<organism evidence="2 3">
    <name type="scientific">Goekera deserti</name>
    <dbReference type="NCBI Taxonomy" id="2497753"/>
    <lineage>
        <taxon>Bacteria</taxon>
        <taxon>Bacillati</taxon>
        <taxon>Actinomycetota</taxon>
        <taxon>Actinomycetes</taxon>
        <taxon>Geodermatophilales</taxon>
        <taxon>Geodermatophilaceae</taxon>
        <taxon>Goekera</taxon>
    </lineage>
</organism>
<dbReference type="PROSITE" id="PS51257">
    <property type="entry name" value="PROKAR_LIPOPROTEIN"/>
    <property type="match status" value="1"/>
</dbReference>
<protein>
    <submittedName>
        <fullName evidence="2">Uncharacterized protein</fullName>
    </submittedName>
</protein>
<keyword evidence="3" id="KW-1185">Reference proteome</keyword>
<dbReference type="AlphaFoldDB" id="A0A7K3WE68"/>
<name>A0A7K3WE68_9ACTN</name>
<dbReference type="EMBL" id="JAAGWK010000010">
    <property type="protein sequence ID" value="NEL53823.1"/>
    <property type="molecule type" value="Genomic_DNA"/>
</dbReference>
<feature type="chain" id="PRO_5039197104" evidence="1">
    <location>
        <begin position="31"/>
        <end position="371"/>
    </location>
</feature>
<dbReference type="PROSITE" id="PS51318">
    <property type="entry name" value="TAT"/>
    <property type="match status" value="1"/>
</dbReference>
<feature type="signal peptide" evidence="1">
    <location>
        <begin position="1"/>
        <end position="30"/>
    </location>
</feature>
<evidence type="ECO:0000313" key="3">
    <source>
        <dbReference type="Proteomes" id="UP000470470"/>
    </source>
</evidence>
<reference evidence="2 3" key="1">
    <citation type="submission" date="2020-02" db="EMBL/GenBank/DDBJ databases">
        <title>The whole genome sequence of CPCC 205119.</title>
        <authorList>
            <person name="Jiang Z."/>
        </authorList>
    </citation>
    <scope>NUCLEOTIDE SEQUENCE [LARGE SCALE GENOMIC DNA]</scope>
    <source>
        <strain evidence="2 3">CPCC 205119</strain>
    </source>
</reference>
<dbReference type="RefSeq" id="WP_152729772.1">
    <property type="nucleotide sequence ID" value="NZ_JAABOZ010000002.1"/>
</dbReference>